<evidence type="ECO:0000313" key="2">
    <source>
        <dbReference type="EMBL" id="KAK0751882.1"/>
    </source>
</evidence>
<dbReference type="EMBL" id="JAUKUD010000002">
    <property type="protein sequence ID" value="KAK0751882.1"/>
    <property type="molecule type" value="Genomic_DNA"/>
</dbReference>
<comment type="caution">
    <text evidence="2">The sequence shown here is derived from an EMBL/GenBank/DDBJ whole genome shotgun (WGS) entry which is preliminary data.</text>
</comment>
<dbReference type="InterPro" id="IPR002937">
    <property type="entry name" value="Amino_oxidase"/>
</dbReference>
<evidence type="ECO:0000259" key="1">
    <source>
        <dbReference type="Pfam" id="PF01593"/>
    </source>
</evidence>
<proteinExistence type="predicted"/>
<reference evidence="2" key="1">
    <citation type="submission" date="2023-06" db="EMBL/GenBank/DDBJ databases">
        <title>Genome-scale phylogeny and comparative genomics of the fungal order Sordariales.</title>
        <authorList>
            <consortium name="Lawrence Berkeley National Laboratory"/>
            <person name="Hensen N."/>
            <person name="Bonometti L."/>
            <person name="Westerberg I."/>
            <person name="Brannstrom I.O."/>
            <person name="Guillou S."/>
            <person name="Cros-Aarteil S."/>
            <person name="Calhoun S."/>
            <person name="Haridas S."/>
            <person name="Kuo A."/>
            <person name="Mondo S."/>
            <person name="Pangilinan J."/>
            <person name="Riley R."/>
            <person name="LaButti K."/>
            <person name="Andreopoulos B."/>
            <person name="Lipzen A."/>
            <person name="Chen C."/>
            <person name="Yanf M."/>
            <person name="Daum C."/>
            <person name="Ng V."/>
            <person name="Clum A."/>
            <person name="Steindorff A."/>
            <person name="Ohm R."/>
            <person name="Martin F."/>
            <person name="Silar P."/>
            <person name="Natvig D."/>
            <person name="Lalanne C."/>
            <person name="Gautier V."/>
            <person name="Ament-velasquez S.L."/>
            <person name="Kruys A."/>
            <person name="Hutchinson M.I."/>
            <person name="Powell A.J."/>
            <person name="Barry K."/>
            <person name="Miller A.N."/>
            <person name="Grigoriev I.V."/>
            <person name="Debuchy R."/>
            <person name="Gladieux P."/>
            <person name="Thoren M.H."/>
            <person name="Johannesson H."/>
        </authorList>
    </citation>
    <scope>NUCLEOTIDE SEQUENCE</scope>
    <source>
        <strain evidence="2">SMH3187-1</strain>
    </source>
</reference>
<dbReference type="Gene3D" id="1.20.1440.240">
    <property type="match status" value="1"/>
</dbReference>
<dbReference type="GO" id="GO:0009063">
    <property type="term" value="P:amino acid catabolic process"/>
    <property type="evidence" value="ECO:0007669"/>
    <property type="project" value="TreeGrafter"/>
</dbReference>
<accession>A0AA40F6H4</accession>
<dbReference type="InterPro" id="IPR050281">
    <property type="entry name" value="Flavin_monoamine_oxidase"/>
</dbReference>
<dbReference type="SUPFAM" id="SSF54373">
    <property type="entry name" value="FAD-linked reductases, C-terminal domain"/>
    <property type="match status" value="1"/>
</dbReference>
<dbReference type="InterPro" id="IPR036188">
    <property type="entry name" value="FAD/NAD-bd_sf"/>
</dbReference>
<dbReference type="Gene3D" id="3.50.50.60">
    <property type="entry name" value="FAD/NAD(P)-binding domain"/>
    <property type="match status" value="1"/>
</dbReference>
<dbReference type="Gene3D" id="3.90.660.10">
    <property type="match status" value="1"/>
</dbReference>
<dbReference type="AlphaFoldDB" id="A0AA40F6H4"/>
<dbReference type="PANTHER" id="PTHR10742">
    <property type="entry name" value="FLAVIN MONOAMINE OXIDASE"/>
    <property type="match status" value="1"/>
</dbReference>
<feature type="domain" description="Amine oxidase" evidence="1">
    <location>
        <begin position="68"/>
        <end position="511"/>
    </location>
</feature>
<gene>
    <name evidence="2" type="ORF">B0T18DRAFT_457944</name>
</gene>
<dbReference type="Pfam" id="PF01593">
    <property type="entry name" value="Amino_oxidase"/>
    <property type="match status" value="1"/>
</dbReference>
<name>A0AA40F6H4_9PEZI</name>
<dbReference type="GO" id="GO:0001716">
    <property type="term" value="F:L-amino-acid oxidase activity"/>
    <property type="evidence" value="ECO:0007669"/>
    <property type="project" value="TreeGrafter"/>
</dbReference>
<dbReference type="Proteomes" id="UP001172155">
    <property type="component" value="Unassembled WGS sequence"/>
</dbReference>
<organism evidence="2 3">
    <name type="scientific">Schizothecium vesticola</name>
    <dbReference type="NCBI Taxonomy" id="314040"/>
    <lineage>
        <taxon>Eukaryota</taxon>
        <taxon>Fungi</taxon>
        <taxon>Dikarya</taxon>
        <taxon>Ascomycota</taxon>
        <taxon>Pezizomycotina</taxon>
        <taxon>Sordariomycetes</taxon>
        <taxon>Sordariomycetidae</taxon>
        <taxon>Sordariales</taxon>
        <taxon>Schizotheciaceae</taxon>
        <taxon>Schizothecium</taxon>
    </lineage>
</organism>
<keyword evidence="3" id="KW-1185">Reference proteome</keyword>
<evidence type="ECO:0000313" key="3">
    <source>
        <dbReference type="Proteomes" id="UP001172155"/>
    </source>
</evidence>
<protein>
    <recommendedName>
        <fullName evidence="1">Amine oxidase domain-containing protein</fullName>
    </recommendedName>
</protein>
<sequence>MSPAQQILDARIEQRGAPHQRIEMSNSTGVDVWGAWFEGIELLKNAHVGAVDAAAAKRSNIAIVGAGMSGLMTYLCLAQQGLTNISIIEASNRLGGRVRTVYLSGGPSDYSYQEMGPMRLPTTMTVEGEKLNISDHQLVFQLAQELNALNNNREDLRVKFIPWYETSDNLPHPRPLAGMDKVLKQVNTILSRKDFCVDMATNMFKAHRIWLDNGLKSISQDPWSEYAFTVNYMAAKAVVNATEYRPTLSGPGPSCFWDDLCGRVYANATTWTTVDGGMDRLPLAFAPLVGNMTSLNSYLERASYSPQSRTVLLHSRRVMNGTATLINSTHDYVVLAVPFSAMKSLQLPPVSAMMRNAIENVPYIPACKVALEFQTRFWEHLAKPIYGSCWTAGPEFGGIGSMCYPSYNINGTGKAAVLASYTADPAWTKVWEATPEREHVAYVLGVMERIHGPIAREQYTGKYSRVCWMLDPLESGGWADPSVEQHQLYLPEYFKTHNNMIFVGEHTSYTHA</sequence>
<dbReference type="SUPFAM" id="SSF51905">
    <property type="entry name" value="FAD/NAD(P)-binding domain"/>
    <property type="match status" value="1"/>
</dbReference>
<dbReference type="PANTHER" id="PTHR10742:SF382">
    <property type="entry name" value="AMINE OXIDASE DOMAIN-CONTAINING PROTEIN"/>
    <property type="match status" value="1"/>
</dbReference>